<protein>
    <submittedName>
        <fullName evidence="6">TetR/AcrR family transcriptional regulator</fullName>
    </submittedName>
</protein>
<sequence>MGRWEPNARERLVAAAVDLFAEQGYDSTTVSGIAERAGLTKTTFFRHFRDKREVLFAGQELHSRILADAIAAAPPSATPLQAVGEALDALAGSFTDGQQVFAGRLLAVIAANEELRERAAYKSAVLVGAMTEALLKRGAPDAVASLAAELGVRAFHSGFGRWAELDGSLPDLVREAFDEWRAASAALG</sequence>
<feature type="DNA-binding region" description="H-T-H motif" evidence="4">
    <location>
        <begin position="29"/>
        <end position="48"/>
    </location>
</feature>
<name>A0ABP5P0G9_9ACTN</name>
<accession>A0ABP5P0G9</accession>
<dbReference type="RefSeq" id="WP_344470135.1">
    <property type="nucleotide sequence ID" value="NZ_BAAAQX010000001.1"/>
</dbReference>
<evidence type="ECO:0000256" key="4">
    <source>
        <dbReference type="PROSITE-ProRule" id="PRU00335"/>
    </source>
</evidence>
<dbReference type="PROSITE" id="PS01081">
    <property type="entry name" value="HTH_TETR_1"/>
    <property type="match status" value="1"/>
</dbReference>
<dbReference type="PROSITE" id="PS50977">
    <property type="entry name" value="HTH_TETR_2"/>
    <property type="match status" value="1"/>
</dbReference>
<dbReference type="Pfam" id="PF00440">
    <property type="entry name" value="TetR_N"/>
    <property type="match status" value="1"/>
</dbReference>
<dbReference type="PRINTS" id="PR00455">
    <property type="entry name" value="HTHTETR"/>
</dbReference>
<evidence type="ECO:0000313" key="6">
    <source>
        <dbReference type="EMBL" id="GAA2203997.1"/>
    </source>
</evidence>
<dbReference type="InterPro" id="IPR023772">
    <property type="entry name" value="DNA-bd_HTH_TetR-type_CS"/>
</dbReference>
<dbReference type="PANTHER" id="PTHR30055:SF238">
    <property type="entry name" value="MYCOFACTOCIN BIOSYNTHESIS TRANSCRIPTIONAL REGULATOR MFTR-RELATED"/>
    <property type="match status" value="1"/>
</dbReference>
<organism evidence="6 7">
    <name type="scientific">Nonomuraea monospora</name>
    <dbReference type="NCBI Taxonomy" id="568818"/>
    <lineage>
        <taxon>Bacteria</taxon>
        <taxon>Bacillati</taxon>
        <taxon>Actinomycetota</taxon>
        <taxon>Actinomycetes</taxon>
        <taxon>Streptosporangiales</taxon>
        <taxon>Streptosporangiaceae</taxon>
        <taxon>Nonomuraea</taxon>
    </lineage>
</organism>
<evidence type="ECO:0000256" key="1">
    <source>
        <dbReference type="ARBA" id="ARBA00023015"/>
    </source>
</evidence>
<evidence type="ECO:0000256" key="3">
    <source>
        <dbReference type="ARBA" id="ARBA00023163"/>
    </source>
</evidence>
<gene>
    <name evidence="6" type="ORF">GCM10009850_001260</name>
</gene>
<dbReference type="SUPFAM" id="SSF46689">
    <property type="entry name" value="Homeodomain-like"/>
    <property type="match status" value="1"/>
</dbReference>
<keyword evidence="7" id="KW-1185">Reference proteome</keyword>
<evidence type="ECO:0000259" key="5">
    <source>
        <dbReference type="PROSITE" id="PS50977"/>
    </source>
</evidence>
<keyword evidence="2 4" id="KW-0238">DNA-binding</keyword>
<reference evidence="7" key="1">
    <citation type="journal article" date="2019" name="Int. J. Syst. Evol. Microbiol.">
        <title>The Global Catalogue of Microorganisms (GCM) 10K type strain sequencing project: providing services to taxonomists for standard genome sequencing and annotation.</title>
        <authorList>
            <consortium name="The Broad Institute Genomics Platform"/>
            <consortium name="The Broad Institute Genome Sequencing Center for Infectious Disease"/>
            <person name="Wu L."/>
            <person name="Ma J."/>
        </authorList>
    </citation>
    <scope>NUCLEOTIDE SEQUENCE [LARGE SCALE GENOMIC DNA]</scope>
    <source>
        <strain evidence="7">JCM 16114</strain>
    </source>
</reference>
<dbReference type="Proteomes" id="UP001499843">
    <property type="component" value="Unassembled WGS sequence"/>
</dbReference>
<dbReference type="InterPro" id="IPR009057">
    <property type="entry name" value="Homeodomain-like_sf"/>
</dbReference>
<dbReference type="InterPro" id="IPR050109">
    <property type="entry name" value="HTH-type_TetR-like_transc_reg"/>
</dbReference>
<keyword evidence="3" id="KW-0804">Transcription</keyword>
<dbReference type="Gene3D" id="1.10.357.10">
    <property type="entry name" value="Tetracycline Repressor, domain 2"/>
    <property type="match status" value="1"/>
</dbReference>
<evidence type="ECO:0000313" key="7">
    <source>
        <dbReference type="Proteomes" id="UP001499843"/>
    </source>
</evidence>
<proteinExistence type="predicted"/>
<dbReference type="InterPro" id="IPR001647">
    <property type="entry name" value="HTH_TetR"/>
</dbReference>
<dbReference type="EMBL" id="BAAAQX010000001">
    <property type="protein sequence ID" value="GAA2203997.1"/>
    <property type="molecule type" value="Genomic_DNA"/>
</dbReference>
<feature type="domain" description="HTH tetR-type" evidence="5">
    <location>
        <begin position="6"/>
        <end position="66"/>
    </location>
</feature>
<comment type="caution">
    <text evidence="6">The sequence shown here is derived from an EMBL/GenBank/DDBJ whole genome shotgun (WGS) entry which is preliminary data.</text>
</comment>
<dbReference type="PANTHER" id="PTHR30055">
    <property type="entry name" value="HTH-TYPE TRANSCRIPTIONAL REGULATOR RUTR"/>
    <property type="match status" value="1"/>
</dbReference>
<evidence type="ECO:0000256" key="2">
    <source>
        <dbReference type="ARBA" id="ARBA00023125"/>
    </source>
</evidence>
<keyword evidence="1" id="KW-0805">Transcription regulation</keyword>